<keyword evidence="1" id="KW-1133">Transmembrane helix</keyword>
<keyword evidence="4" id="KW-1185">Reference proteome</keyword>
<evidence type="ECO:0000256" key="1">
    <source>
        <dbReference type="SAM" id="Phobius"/>
    </source>
</evidence>
<dbReference type="Proteomes" id="UP000271374">
    <property type="component" value="Unassembled WGS sequence"/>
</dbReference>
<dbReference type="Pfam" id="PF13786">
    <property type="entry name" value="DUF4179"/>
    <property type="match status" value="1"/>
</dbReference>
<keyword evidence="1" id="KW-0472">Membrane</keyword>
<feature type="transmembrane region" description="Helical" evidence="1">
    <location>
        <begin position="47"/>
        <end position="67"/>
    </location>
</feature>
<gene>
    <name evidence="3" type="ORF">EKG37_01290</name>
</gene>
<proteinExistence type="predicted"/>
<accession>A0A3S0INA3</accession>
<evidence type="ECO:0000313" key="4">
    <source>
        <dbReference type="Proteomes" id="UP000271374"/>
    </source>
</evidence>
<sequence>MDKLQREIKSMVDHVTVPTKKVNDTVQAAILSANKSKNRSFNIKHNIIVGIASVFVIAIGALLFSSYSPEFGIDGNRTLVTPTPEKSATKPNHAAIPYSDSIFFNKGDEGLKRMALEEKTQNISLASEDKGIKVILEEGYIDNQRMAISLRLDPINLNETEEVSNILMELLVDGESKGTHGFGGGLEMKELVDEGGILQFTDLGNLPSQPKIEINIQSINEIEGNWSFSFDMPKEEEDIQESDIAEKTDKTGNRLSINEAHLTPSLLKLNTTTSIKLEENMPENSFLSTSCVAIGPDGVVYFSGPSRSYSNDANAHKPIVSEKTINESLEIPRGNDLYSFKIVPYIVTFNGAEPTSDGNGFNWDEITSPFQEGEILEASPKIKVEKIIYDTNKTVVNYKMDLDPSLPRVPTIINHETVELFEAISFKKQDNLIEVTYPKVENPESLELFMYDATYKVFSDLAIEFDLR</sequence>
<dbReference type="RefSeq" id="WP_126405428.1">
    <property type="nucleotide sequence ID" value="NZ_RXNT01000001.1"/>
</dbReference>
<reference evidence="3 4" key="1">
    <citation type="submission" date="2018-12" db="EMBL/GenBank/DDBJ databases">
        <title>Bacillus yapensis draft genome sequence.</title>
        <authorList>
            <person name="Yu L."/>
            <person name="Xu X."/>
            <person name="Tang X."/>
        </authorList>
    </citation>
    <scope>NUCLEOTIDE SEQUENCE [LARGE SCALE GENOMIC DNA]</scope>
    <source>
        <strain evidence="3 4">XXST-01</strain>
    </source>
</reference>
<evidence type="ECO:0000259" key="2">
    <source>
        <dbReference type="Pfam" id="PF13786"/>
    </source>
</evidence>
<dbReference type="Gene3D" id="2.60.40.1630">
    <property type="entry name" value="bacillus anthracis domain"/>
    <property type="match status" value="1"/>
</dbReference>
<dbReference type="EMBL" id="RXNT01000001">
    <property type="protein sequence ID" value="RTR36221.1"/>
    <property type="molecule type" value="Genomic_DNA"/>
</dbReference>
<comment type="caution">
    <text evidence="3">The sequence shown here is derived from an EMBL/GenBank/DDBJ whole genome shotgun (WGS) entry which is preliminary data.</text>
</comment>
<dbReference type="AlphaFoldDB" id="A0A3S0INA3"/>
<protein>
    <submittedName>
        <fullName evidence="3">DUF4179 domain-containing protein</fullName>
    </submittedName>
</protein>
<dbReference type="OrthoDB" id="2779687at2"/>
<evidence type="ECO:0000313" key="3">
    <source>
        <dbReference type="EMBL" id="RTR36221.1"/>
    </source>
</evidence>
<organism evidence="3 4">
    <name type="scientific">Bacillus yapensis</name>
    <dbReference type="NCBI Taxonomy" id="2492960"/>
    <lineage>
        <taxon>Bacteria</taxon>
        <taxon>Bacillati</taxon>
        <taxon>Bacillota</taxon>
        <taxon>Bacilli</taxon>
        <taxon>Bacillales</taxon>
        <taxon>Bacillaceae</taxon>
        <taxon>Bacillus</taxon>
    </lineage>
</organism>
<dbReference type="InterPro" id="IPR025436">
    <property type="entry name" value="DUF4179"/>
</dbReference>
<name>A0A3S0INA3_9BACI</name>
<keyword evidence="1" id="KW-0812">Transmembrane</keyword>
<feature type="domain" description="DUF4179" evidence="2">
    <location>
        <begin position="48"/>
        <end position="152"/>
    </location>
</feature>